<comment type="subcellular location">
    <subcellularLocation>
        <location evidence="6">Cytoplasm</location>
    </subcellularLocation>
</comment>
<dbReference type="Gene3D" id="3.40.50.300">
    <property type="entry name" value="P-loop containing nucleotide triphosphate hydrolases"/>
    <property type="match status" value="1"/>
</dbReference>
<dbReference type="Gene3D" id="2.40.30.10">
    <property type="entry name" value="Translation factors"/>
    <property type="match status" value="1"/>
</dbReference>
<evidence type="ECO:0000256" key="7">
    <source>
        <dbReference type="NCBIfam" id="TIGR00484"/>
    </source>
</evidence>
<feature type="domain" description="Tr-type G" evidence="8">
    <location>
        <begin position="8"/>
        <end position="304"/>
    </location>
</feature>
<dbReference type="CDD" id="cd04088">
    <property type="entry name" value="EFG_mtEFG_II"/>
    <property type="match status" value="1"/>
</dbReference>
<dbReference type="HAMAP" id="MF_00054_B">
    <property type="entry name" value="EF_G_EF_2_B"/>
    <property type="match status" value="1"/>
</dbReference>
<feature type="binding site" evidence="6">
    <location>
        <begin position="17"/>
        <end position="24"/>
    </location>
    <ligand>
        <name>GTP</name>
        <dbReference type="ChEBI" id="CHEBI:37565"/>
    </ligand>
</feature>
<dbReference type="SMART" id="SM00838">
    <property type="entry name" value="EFG_C"/>
    <property type="match status" value="1"/>
</dbReference>
<dbReference type="EMBL" id="PFBF01000004">
    <property type="protein sequence ID" value="PIR86559.1"/>
    <property type="molecule type" value="Genomic_DNA"/>
</dbReference>
<gene>
    <name evidence="6 9" type="primary">fusA</name>
    <name evidence="9" type="ORF">COU13_00315</name>
</gene>
<dbReference type="InterPro" id="IPR020568">
    <property type="entry name" value="Ribosomal_Su5_D2-typ_SF"/>
</dbReference>
<dbReference type="InterPro" id="IPR000795">
    <property type="entry name" value="T_Tr_GTP-bd_dom"/>
</dbReference>
<dbReference type="InterPro" id="IPR031157">
    <property type="entry name" value="G_TR_CS"/>
</dbReference>
<dbReference type="InterPro" id="IPR005225">
    <property type="entry name" value="Small_GTP-bd"/>
</dbReference>
<dbReference type="CDD" id="cd16262">
    <property type="entry name" value="EFG_III"/>
    <property type="match status" value="1"/>
</dbReference>
<dbReference type="Pfam" id="PF14492">
    <property type="entry name" value="EFG_III"/>
    <property type="match status" value="1"/>
</dbReference>
<feature type="binding site" evidence="6">
    <location>
        <begin position="156"/>
        <end position="159"/>
    </location>
    <ligand>
        <name>GTP</name>
        <dbReference type="ChEBI" id="CHEBI:37565"/>
    </ligand>
</feature>
<dbReference type="Pfam" id="PF00009">
    <property type="entry name" value="GTP_EFTU"/>
    <property type="match status" value="1"/>
</dbReference>
<dbReference type="PROSITE" id="PS00301">
    <property type="entry name" value="G_TR_1"/>
    <property type="match status" value="1"/>
</dbReference>
<keyword evidence="2 6" id="KW-0547">Nucleotide-binding</keyword>
<dbReference type="GO" id="GO:0005737">
    <property type="term" value="C:cytoplasm"/>
    <property type="evidence" value="ECO:0007669"/>
    <property type="project" value="UniProtKB-SubCell"/>
</dbReference>
<dbReference type="Pfam" id="PF22042">
    <property type="entry name" value="EF-G_D2"/>
    <property type="match status" value="1"/>
</dbReference>
<dbReference type="InterPro" id="IPR027417">
    <property type="entry name" value="P-loop_NTPase"/>
</dbReference>
<dbReference type="FunFam" id="2.40.30.10:FF:000006">
    <property type="entry name" value="Elongation factor G"/>
    <property type="match status" value="1"/>
</dbReference>
<evidence type="ECO:0000256" key="1">
    <source>
        <dbReference type="ARBA" id="ARBA00005870"/>
    </source>
</evidence>
<dbReference type="NCBIfam" id="TIGR00231">
    <property type="entry name" value="small_GTP"/>
    <property type="match status" value="1"/>
</dbReference>
<dbReference type="Gene3D" id="3.30.70.870">
    <property type="entry name" value="Elongation Factor G (Translational Gtpase), domain 3"/>
    <property type="match status" value="1"/>
</dbReference>
<comment type="function">
    <text evidence="6">Catalyzes the GTP-dependent ribosomal translocation step during translation elongation. During this step, the ribosome changes from the pre-translocational (PRE) to the post-translocational (POST) state as the newly formed A-site-bound peptidyl-tRNA and P-site-bound deacylated tRNA move to the P and E sites, respectively. Catalyzes the coordinated movement of the two tRNA molecules, the mRNA and conformational changes in the ribosome.</text>
</comment>
<dbReference type="NCBIfam" id="TIGR00484">
    <property type="entry name" value="EF-G"/>
    <property type="match status" value="1"/>
</dbReference>
<dbReference type="FunFam" id="3.30.70.240:FF:000001">
    <property type="entry name" value="Elongation factor G"/>
    <property type="match status" value="1"/>
</dbReference>
<evidence type="ECO:0000259" key="8">
    <source>
        <dbReference type="PROSITE" id="PS51722"/>
    </source>
</evidence>
<dbReference type="GO" id="GO:0005525">
    <property type="term" value="F:GTP binding"/>
    <property type="evidence" value="ECO:0007669"/>
    <property type="project" value="UniProtKB-UniRule"/>
</dbReference>
<dbReference type="PANTHER" id="PTHR43261">
    <property type="entry name" value="TRANSLATION ELONGATION FACTOR G-RELATED"/>
    <property type="match status" value="1"/>
</dbReference>
<dbReference type="Gene3D" id="3.30.70.240">
    <property type="match status" value="1"/>
</dbReference>
<dbReference type="CDD" id="cd03713">
    <property type="entry name" value="EFG_mtEFG_C"/>
    <property type="match status" value="1"/>
</dbReference>
<feature type="binding site" evidence="6">
    <location>
        <begin position="102"/>
        <end position="106"/>
    </location>
    <ligand>
        <name>GTP</name>
        <dbReference type="ChEBI" id="CHEBI:37565"/>
    </ligand>
</feature>
<dbReference type="InterPro" id="IPR005517">
    <property type="entry name" value="Transl_elong_EFG/EF2_IV"/>
</dbReference>
<dbReference type="PRINTS" id="PR00315">
    <property type="entry name" value="ELONGATNFCT"/>
</dbReference>
<dbReference type="InterPro" id="IPR053905">
    <property type="entry name" value="EF-G-like_DII"/>
</dbReference>
<dbReference type="SUPFAM" id="SSF52540">
    <property type="entry name" value="P-loop containing nucleoside triphosphate hydrolases"/>
    <property type="match status" value="1"/>
</dbReference>
<keyword evidence="4 6" id="KW-0648">Protein biosynthesis</keyword>
<dbReference type="FunFam" id="3.30.70.870:FF:000001">
    <property type="entry name" value="Elongation factor G"/>
    <property type="match status" value="1"/>
</dbReference>
<dbReference type="GO" id="GO:0032790">
    <property type="term" value="P:ribosome disassembly"/>
    <property type="evidence" value="ECO:0007669"/>
    <property type="project" value="TreeGrafter"/>
</dbReference>
<dbReference type="InterPro" id="IPR047872">
    <property type="entry name" value="EFG_IV"/>
</dbReference>
<evidence type="ECO:0000256" key="2">
    <source>
        <dbReference type="ARBA" id="ARBA00022741"/>
    </source>
</evidence>
<dbReference type="InterPro" id="IPR035647">
    <property type="entry name" value="EFG_III/V"/>
</dbReference>
<dbReference type="InterPro" id="IPR000640">
    <property type="entry name" value="EFG_V-like"/>
</dbReference>
<dbReference type="GO" id="GO:0003924">
    <property type="term" value="F:GTPase activity"/>
    <property type="evidence" value="ECO:0007669"/>
    <property type="project" value="InterPro"/>
</dbReference>
<reference evidence="10" key="1">
    <citation type="submission" date="2017-09" db="EMBL/GenBank/DDBJ databases">
        <title>Depth-based differentiation of microbial function through sediment-hosted aquifers and enrichment of novel symbionts in the deep terrestrial subsurface.</title>
        <authorList>
            <person name="Probst A.J."/>
            <person name="Ladd B."/>
            <person name="Jarett J.K."/>
            <person name="Geller-Mcgrath D.E."/>
            <person name="Sieber C.M.K."/>
            <person name="Emerson J.B."/>
            <person name="Anantharaman K."/>
            <person name="Thomas B.C."/>
            <person name="Malmstrom R."/>
            <person name="Stieglmeier M."/>
            <person name="Klingl A."/>
            <person name="Woyke T."/>
            <person name="Ryan C.M."/>
            <person name="Banfield J.F."/>
        </authorList>
    </citation>
    <scope>NUCLEOTIDE SEQUENCE [LARGE SCALE GENOMIC DNA]</scope>
</reference>
<organism evidence="9 10">
    <name type="scientific">Candidatus Kaiserbacteria bacterium CG10_big_fil_rev_8_21_14_0_10_43_70</name>
    <dbReference type="NCBI Taxonomy" id="1974605"/>
    <lineage>
        <taxon>Bacteria</taxon>
        <taxon>Candidatus Kaiseribacteriota</taxon>
    </lineage>
</organism>
<evidence type="ECO:0000256" key="6">
    <source>
        <dbReference type="HAMAP-Rule" id="MF_00054"/>
    </source>
</evidence>
<evidence type="ECO:0000313" key="10">
    <source>
        <dbReference type="Proteomes" id="UP000230706"/>
    </source>
</evidence>
<dbReference type="FunFam" id="3.30.230.10:FF:000003">
    <property type="entry name" value="Elongation factor G"/>
    <property type="match status" value="1"/>
</dbReference>
<dbReference type="InterPro" id="IPR004540">
    <property type="entry name" value="Transl_elong_EFG/EF2"/>
</dbReference>
<keyword evidence="5 6" id="KW-0342">GTP-binding</keyword>
<keyword evidence="6" id="KW-0963">Cytoplasm</keyword>
<evidence type="ECO:0000256" key="4">
    <source>
        <dbReference type="ARBA" id="ARBA00022917"/>
    </source>
</evidence>
<name>A0A2H0UJI4_9BACT</name>
<dbReference type="PANTHER" id="PTHR43261:SF1">
    <property type="entry name" value="RIBOSOME-RELEASING FACTOR 2, MITOCHONDRIAL"/>
    <property type="match status" value="1"/>
</dbReference>
<dbReference type="GO" id="GO:0003746">
    <property type="term" value="F:translation elongation factor activity"/>
    <property type="evidence" value="ECO:0007669"/>
    <property type="project" value="UniProtKB-UniRule"/>
</dbReference>
<evidence type="ECO:0000256" key="3">
    <source>
        <dbReference type="ARBA" id="ARBA00022768"/>
    </source>
</evidence>
<dbReference type="PROSITE" id="PS51722">
    <property type="entry name" value="G_TR_2"/>
    <property type="match status" value="1"/>
</dbReference>
<dbReference type="InterPro" id="IPR014721">
    <property type="entry name" value="Ribsml_uS5_D2-typ_fold_subgr"/>
</dbReference>
<comment type="similarity">
    <text evidence="1 6">Belongs to the TRAFAC class translation factor GTPase superfamily. Classic translation factor GTPase family. EF-G/EF-2 subfamily.</text>
</comment>
<keyword evidence="3 6" id="KW-0251">Elongation factor</keyword>
<dbReference type="SUPFAM" id="SSF54211">
    <property type="entry name" value="Ribosomal protein S5 domain 2-like"/>
    <property type="match status" value="1"/>
</dbReference>
<dbReference type="InterPro" id="IPR009000">
    <property type="entry name" value="Transl_B-barrel_sf"/>
</dbReference>
<dbReference type="InterPro" id="IPR009022">
    <property type="entry name" value="EFG_III"/>
</dbReference>
<dbReference type="InterPro" id="IPR041095">
    <property type="entry name" value="EFG_II"/>
</dbReference>
<proteinExistence type="inferred from homology"/>
<dbReference type="Proteomes" id="UP000230706">
    <property type="component" value="Unassembled WGS sequence"/>
</dbReference>
<sequence>MSRDYPLEKVRNFGIVAHVDAGKTTTSERILFYTGSSHKIGEVHDGGTVTDWMEQERERGITITAAAITCFWTPTYSRLDENGVAQATSKNDDHKHRFNIIDTPGHIDFTSEVQRSMRVLDGAVVVFDGVAGVEPQSETNWRYAEDANVPRLCFINKLDRTGASFERSYKSIVDRLSKNAIRVQIPIGEEEKHEGMIDLLSRKAFSFDGAMGEQVTISDDIPESLKADVEKYRTELVEKIVEQEEGAMEAFLEGKEPTLDELKKLLRKGVIANDIFPVFAGSALKNKGVQPILDAVIDYLPSPLDVPSAKGVHPHTGEEIERRASDEEPFSALIFKLQTDPFVGQLSFFRVYSGKVSAGDTVYNSITGNKERIGRIVRLQADKREEIKDVYAGEIAAVVGMKEGKIGQTLCDEKNPIVLEEIIFREPVISARIEPKTKQDQEKMGVALSKLSDEDPTFRVSTDDETMETIVSGMGELHLDIIVDRMKREFGVEANLGKPQVAYRETIQGNAEMENKYIKQTGGRGQYGHVKIRVKPLEASPDGEKVPKNVYREEHFEFVNSIKGGNIPVEYIPAVQKGIREAMTRGVVAGYPMVDVSVELYDGSYHDVDSSEIAFKISGSQAFQDAAKIAKPVLLEPIMKVEVVTPEEFMGDVNGSINSKRGHVESMDDRAGNKVITAKVPLSELFGYTTDLRSMTQGRATPVIEFSHYDVVPRSVADEIISSRS</sequence>
<dbReference type="Pfam" id="PF03764">
    <property type="entry name" value="EFG_IV"/>
    <property type="match status" value="1"/>
</dbReference>
<dbReference type="FunFam" id="3.40.50.300:FF:000029">
    <property type="entry name" value="Elongation factor G"/>
    <property type="match status" value="1"/>
</dbReference>
<dbReference type="AlphaFoldDB" id="A0A2H0UJI4"/>
<dbReference type="SMART" id="SM00889">
    <property type="entry name" value="EFG_IV"/>
    <property type="match status" value="1"/>
</dbReference>
<dbReference type="SUPFAM" id="SSF50447">
    <property type="entry name" value="Translation proteins"/>
    <property type="match status" value="1"/>
</dbReference>
<dbReference type="NCBIfam" id="NF009381">
    <property type="entry name" value="PRK12740.1-5"/>
    <property type="match status" value="1"/>
</dbReference>
<dbReference type="SUPFAM" id="SSF54980">
    <property type="entry name" value="EF-G C-terminal domain-like"/>
    <property type="match status" value="2"/>
</dbReference>
<evidence type="ECO:0000256" key="5">
    <source>
        <dbReference type="ARBA" id="ARBA00023134"/>
    </source>
</evidence>
<dbReference type="CDD" id="cd01434">
    <property type="entry name" value="EFG_mtEFG1_IV"/>
    <property type="match status" value="1"/>
</dbReference>
<protein>
    <recommendedName>
        <fullName evidence="6 7">Elongation factor G</fullName>
        <shortName evidence="6">EF-G</shortName>
    </recommendedName>
</protein>
<dbReference type="InterPro" id="IPR035649">
    <property type="entry name" value="EFG_V"/>
</dbReference>
<dbReference type="CDD" id="cd01886">
    <property type="entry name" value="EF-G"/>
    <property type="match status" value="1"/>
</dbReference>
<accession>A0A2H0UJI4</accession>
<comment type="caution">
    <text evidence="9">The sequence shown here is derived from an EMBL/GenBank/DDBJ whole genome shotgun (WGS) entry which is preliminary data.</text>
</comment>
<dbReference type="Pfam" id="PF00679">
    <property type="entry name" value="EFG_C"/>
    <property type="match status" value="1"/>
</dbReference>
<dbReference type="Gene3D" id="3.30.230.10">
    <property type="match status" value="1"/>
</dbReference>
<evidence type="ECO:0000313" key="9">
    <source>
        <dbReference type="EMBL" id="PIR86559.1"/>
    </source>
</evidence>